<dbReference type="STRING" id="755732.Fluta_1687"/>
<sequence length="93" mass="10939">MEKATSISIEQCCIYYNIETAFVQKLNEHGLIELSHVNETVFITFEQLSDLEKYMHLHYELEINLEGLETIKHLLDRVHHLQKEVNRLKGEVG</sequence>
<dbReference type="eggNOG" id="ENOG5032YCF">
    <property type="taxonomic scope" value="Bacteria"/>
</dbReference>
<dbReference type="Proteomes" id="UP000007463">
    <property type="component" value="Chromosome"/>
</dbReference>
<reference evidence="1 2" key="1">
    <citation type="journal article" date="2011" name="Stand. Genomic Sci.">
        <title>Complete genome sequence of the gliding freshwater bacterium Fluviicola taffensis type strain (RW262).</title>
        <authorList>
            <person name="Woyke T."/>
            <person name="Chertkov O."/>
            <person name="Lapidus A."/>
            <person name="Nolan M."/>
            <person name="Lucas S."/>
            <person name="Del Rio T.G."/>
            <person name="Tice H."/>
            <person name="Cheng J.F."/>
            <person name="Tapia R."/>
            <person name="Han C."/>
            <person name="Goodwin L."/>
            <person name="Pitluck S."/>
            <person name="Liolios K."/>
            <person name="Pagani I."/>
            <person name="Ivanova N."/>
            <person name="Huntemann M."/>
            <person name="Mavromatis K."/>
            <person name="Mikhailova N."/>
            <person name="Pati A."/>
            <person name="Chen A."/>
            <person name="Palaniappan K."/>
            <person name="Land M."/>
            <person name="Hauser L."/>
            <person name="Brambilla E.M."/>
            <person name="Rohde M."/>
            <person name="Mwirichia R."/>
            <person name="Sikorski J."/>
            <person name="Tindall B.J."/>
            <person name="Goker M."/>
            <person name="Bristow J."/>
            <person name="Eisen J.A."/>
            <person name="Markowitz V."/>
            <person name="Hugenholtz P."/>
            <person name="Klenk H.P."/>
            <person name="Kyrpides N.C."/>
        </authorList>
    </citation>
    <scope>NUCLEOTIDE SEQUENCE [LARGE SCALE GENOMIC DNA]</scope>
    <source>
        <strain evidence="2">DSM 16823 / RW262 / RW262</strain>
    </source>
</reference>
<dbReference type="RefSeq" id="WP_013686450.1">
    <property type="nucleotide sequence ID" value="NC_015321.1"/>
</dbReference>
<dbReference type="EMBL" id="CP002542">
    <property type="protein sequence ID" value="AEA43679.1"/>
    <property type="molecule type" value="Genomic_DNA"/>
</dbReference>
<reference evidence="2" key="2">
    <citation type="submission" date="2011-02" db="EMBL/GenBank/DDBJ databases">
        <title>The complete genome of Fluviicola taffensis DSM 16823.</title>
        <authorList>
            <consortium name="US DOE Joint Genome Institute (JGI-PGF)"/>
            <person name="Lucas S."/>
            <person name="Copeland A."/>
            <person name="Lapidus A."/>
            <person name="Bruce D."/>
            <person name="Goodwin L."/>
            <person name="Pitluck S."/>
            <person name="Kyrpides N."/>
            <person name="Mavromatis K."/>
            <person name="Ivanova N."/>
            <person name="Mikhailova N."/>
            <person name="Pagani I."/>
            <person name="Chertkov O."/>
            <person name="Detter J.C."/>
            <person name="Han C."/>
            <person name="Tapia R."/>
            <person name="Land M."/>
            <person name="Hauser L."/>
            <person name="Markowitz V."/>
            <person name="Cheng J.-F."/>
            <person name="Hugenholtz P."/>
            <person name="Woyke T."/>
            <person name="Wu D."/>
            <person name="Tindall B."/>
            <person name="Pomrenke H.G."/>
            <person name="Brambilla E."/>
            <person name="Klenk H.-P."/>
            <person name="Eisen J.A."/>
        </authorList>
    </citation>
    <scope>NUCLEOTIDE SEQUENCE [LARGE SCALE GENOMIC DNA]</scope>
    <source>
        <strain evidence="2">DSM 16823 / RW262 / RW262</strain>
    </source>
</reference>
<organism evidence="1 2">
    <name type="scientific">Fluviicola taffensis (strain DSM 16823 / NCIMB 13979 / RW262)</name>
    <dbReference type="NCBI Taxonomy" id="755732"/>
    <lineage>
        <taxon>Bacteria</taxon>
        <taxon>Pseudomonadati</taxon>
        <taxon>Bacteroidota</taxon>
        <taxon>Flavobacteriia</taxon>
        <taxon>Flavobacteriales</taxon>
        <taxon>Crocinitomicaceae</taxon>
        <taxon>Fluviicola</taxon>
    </lineage>
</organism>
<evidence type="ECO:0000313" key="2">
    <source>
        <dbReference type="Proteomes" id="UP000007463"/>
    </source>
</evidence>
<accession>F2IGR2</accession>
<dbReference type="AlphaFoldDB" id="F2IGR2"/>
<name>F2IGR2_FLUTR</name>
<dbReference type="OrthoDB" id="1494789at2"/>
<evidence type="ECO:0008006" key="3">
    <source>
        <dbReference type="Google" id="ProtNLM"/>
    </source>
</evidence>
<proteinExistence type="predicted"/>
<dbReference type="KEGG" id="fte:Fluta_1687"/>
<protein>
    <recommendedName>
        <fullName evidence="3">MerR family transcriptional regulator</fullName>
    </recommendedName>
</protein>
<evidence type="ECO:0000313" key="1">
    <source>
        <dbReference type="EMBL" id="AEA43679.1"/>
    </source>
</evidence>
<keyword evidence="2" id="KW-1185">Reference proteome</keyword>
<dbReference type="HOGENOM" id="CLU_144710_4_0_10"/>
<dbReference type="Gene3D" id="1.10.1660.10">
    <property type="match status" value="1"/>
</dbReference>
<gene>
    <name evidence="1" type="ordered locus">Fluta_1687</name>
</gene>
<dbReference type="Pfam" id="PF13591">
    <property type="entry name" value="MerR_2"/>
    <property type="match status" value="1"/>
</dbReference>